<dbReference type="EMBL" id="KB908914">
    <property type="protein sequence ID" value="EOB15293.1"/>
    <property type="molecule type" value="Genomic_DNA"/>
</dbReference>
<dbReference type="CDD" id="cd00161">
    <property type="entry name" value="beta-trefoil_Ricin-like"/>
    <property type="match status" value="1"/>
</dbReference>
<proteinExistence type="predicted"/>
<evidence type="ECO:0000259" key="2">
    <source>
        <dbReference type="Pfam" id="PF00652"/>
    </source>
</evidence>
<keyword evidence="3" id="KW-0430">Lectin</keyword>
<dbReference type="Pfam" id="PF00652">
    <property type="entry name" value="Ricin_B_lectin"/>
    <property type="match status" value="1"/>
</dbReference>
<dbReference type="VEuPathDB" id="MicrosporidiaDB:NBO_6g0045"/>
<accession>R0MQY3</accession>
<dbReference type="Proteomes" id="UP000016927">
    <property type="component" value="Unassembled WGS sequence"/>
</dbReference>
<dbReference type="OrthoDB" id="2131701at2759"/>
<dbReference type="GO" id="GO:0030246">
    <property type="term" value="F:carbohydrate binding"/>
    <property type="evidence" value="ECO:0007669"/>
    <property type="project" value="UniProtKB-KW"/>
</dbReference>
<feature type="region of interest" description="Disordered" evidence="1">
    <location>
        <begin position="178"/>
        <end position="204"/>
    </location>
</feature>
<dbReference type="InterPro" id="IPR000772">
    <property type="entry name" value="Ricin_B_lectin"/>
</dbReference>
<feature type="domain" description="Ricin B lectin" evidence="2">
    <location>
        <begin position="66"/>
        <end position="142"/>
    </location>
</feature>
<dbReference type="AlphaFoldDB" id="R0MQY3"/>
<sequence length="204" mass="22808">MLVFIILIISIAKGLLIRHKASNKYLYPVQGSSLIYMRLTSDTPTAIDVILEPSKDGLVFFKDSTNTGKSFDIANSGTTLILYSFHGGKNQQFYATLKGYNEFNIINNNLCLEHDSSSSNLLLKSCNNSENQIFEFVDPSKILDVQYPKESANTASRFLNDSSNSHYNFSSKWSPSHSKTHSSSHVIHHHHHHGPTSHSGVDSY</sequence>
<dbReference type="HOGENOM" id="CLU_090065_0_0_1"/>
<protein>
    <submittedName>
        <fullName evidence="3">Ricin B lectin</fullName>
    </submittedName>
</protein>
<name>R0MQY3_NOSB1</name>
<keyword evidence="4" id="KW-1185">Reference proteome</keyword>
<reference evidence="3 4" key="1">
    <citation type="journal article" date="2013" name="BMC Genomics">
        <title>Comparative genomics of parasitic silkworm microsporidia reveal an association between genome expansion and host adaptation.</title>
        <authorList>
            <person name="Pan G."/>
            <person name="Xu J."/>
            <person name="Li T."/>
            <person name="Xia Q."/>
            <person name="Liu S.L."/>
            <person name="Zhang G."/>
            <person name="Li S."/>
            <person name="Li C."/>
            <person name="Liu H."/>
            <person name="Yang L."/>
            <person name="Liu T."/>
            <person name="Zhang X."/>
            <person name="Wu Z."/>
            <person name="Fan W."/>
            <person name="Dang X."/>
            <person name="Xiang H."/>
            <person name="Tao M."/>
            <person name="Li Y."/>
            <person name="Hu J."/>
            <person name="Li Z."/>
            <person name="Lin L."/>
            <person name="Luo J."/>
            <person name="Geng L."/>
            <person name="Wang L."/>
            <person name="Long M."/>
            <person name="Wan Y."/>
            <person name="He N."/>
            <person name="Zhang Z."/>
            <person name="Lu C."/>
            <person name="Keeling P.J."/>
            <person name="Wang J."/>
            <person name="Xiang Z."/>
            <person name="Zhou Z."/>
        </authorList>
    </citation>
    <scope>NUCLEOTIDE SEQUENCE [LARGE SCALE GENOMIC DNA]</scope>
    <source>
        <strain evidence="4">CQ1 / CVCC 102059</strain>
    </source>
</reference>
<dbReference type="Gene3D" id="2.80.10.50">
    <property type="match status" value="1"/>
</dbReference>
<dbReference type="SMR" id="R0MQY3"/>
<dbReference type="InterPro" id="IPR035992">
    <property type="entry name" value="Ricin_B-like_lectins"/>
</dbReference>
<evidence type="ECO:0000313" key="3">
    <source>
        <dbReference type="EMBL" id="EOB15293.1"/>
    </source>
</evidence>
<feature type="compositionally biased region" description="Basic residues" evidence="1">
    <location>
        <begin position="178"/>
        <end position="195"/>
    </location>
</feature>
<dbReference type="SUPFAM" id="SSF50370">
    <property type="entry name" value="Ricin B-like lectins"/>
    <property type="match status" value="1"/>
</dbReference>
<evidence type="ECO:0000256" key="1">
    <source>
        <dbReference type="SAM" id="MobiDB-lite"/>
    </source>
</evidence>
<evidence type="ECO:0000313" key="4">
    <source>
        <dbReference type="Proteomes" id="UP000016927"/>
    </source>
</evidence>
<organism evidence="3 4">
    <name type="scientific">Nosema bombycis (strain CQ1 / CVCC 102059)</name>
    <name type="common">Microsporidian parasite</name>
    <name type="synonym">Pebrine of silkworm</name>
    <dbReference type="NCBI Taxonomy" id="578461"/>
    <lineage>
        <taxon>Eukaryota</taxon>
        <taxon>Fungi</taxon>
        <taxon>Fungi incertae sedis</taxon>
        <taxon>Microsporidia</taxon>
        <taxon>Nosematidae</taxon>
        <taxon>Nosema</taxon>
    </lineage>
</organism>
<gene>
    <name evidence="3" type="ORF">NBO_6g0045</name>
</gene>